<protein>
    <submittedName>
        <fullName evidence="1">Uncharacterized protein</fullName>
    </submittedName>
</protein>
<dbReference type="EMBL" id="FM178379">
    <property type="protein sequence ID" value="CAQ78702.1"/>
    <property type="molecule type" value="Genomic_DNA"/>
</dbReference>
<accession>B6EIQ8</accession>
<evidence type="ECO:0000313" key="1">
    <source>
        <dbReference type="EMBL" id="CAQ78702.1"/>
    </source>
</evidence>
<keyword evidence="2" id="KW-1185">Reference proteome</keyword>
<dbReference type="Proteomes" id="UP000001730">
    <property type="component" value="Chromosome 1"/>
</dbReference>
<dbReference type="HOGENOM" id="CLU_180640_0_0_6"/>
<reference evidence="1 2" key="1">
    <citation type="journal article" date="2008" name="BMC Genomics">
        <title>The genome sequence of the fish pathogen Aliivibrio salmonicida strain LFI1238 shows extensive evidence of gene decay.</title>
        <authorList>
            <person name="Hjerde E."/>
            <person name="Lorentzen M.S."/>
            <person name="Holden M.T."/>
            <person name="Seeger K."/>
            <person name="Paulsen S."/>
            <person name="Bason N."/>
            <person name="Churcher C."/>
            <person name="Harris D."/>
            <person name="Norbertczak H."/>
            <person name="Quail M.A."/>
            <person name="Sanders S."/>
            <person name="Thurston S."/>
            <person name="Parkhill J."/>
            <person name="Willassen N.P."/>
            <person name="Thomson N.R."/>
        </authorList>
    </citation>
    <scope>NUCLEOTIDE SEQUENCE [LARGE SCALE GENOMIC DNA]</scope>
    <source>
        <strain evidence="1 2">LFI1238</strain>
    </source>
</reference>
<gene>
    <name evidence="1" type="ordered locus">VSAL_I1017</name>
</gene>
<sequence>MSKSCNCFEETRNKAKEHIRAKLPRDIVDFSVSWKDAAIFFSGDHVPVNPSLEVTYRKIKKDKAPAKNLTKDSIGIMCSYCPFCGRKLGE</sequence>
<dbReference type="eggNOG" id="ENOG5033HMV">
    <property type="taxonomic scope" value="Bacteria"/>
</dbReference>
<name>B6EIQ8_ALISL</name>
<dbReference type="RefSeq" id="WP_012549776.1">
    <property type="nucleotide sequence ID" value="NC_011312.1"/>
</dbReference>
<dbReference type="AlphaFoldDB" id="B6EIQ8"/>
<dbReference type="KEGG" id="vsa:VSAL_I1017"/>
<organism evidence="1 2">
    <name type="scientific">Aliivibrio salmonicida (strain LFI1238)</name>
    <name type="common">Vibrio salmonicida (strain LFI1238)</name>
    <dbReference type="NCBI Taxonomy" id="316275"/>
    <lineage>
        <taxon>Bacteria</taxon>
        <taxon>Pseudomonadati</taxon>
        <taxon>Pseudomonadota</taxon>
        <taxon>Gammaproteobacteria</taxon>
        <taxon>Vibrionales</taxon>
        <taxon>Vibrionaceae</taxon>
        <taxon>Aliivibrio</taxon>
    </lineage>
</organism>
<evidence type="ECO:0000313" key="2">
    <source>
        <dbReference type="Proteomes" id="UP000001730"/>
    </source>
</evidence>
<proteinExistence type="predicted"/>